<keyword evidence="4" id="KW-1003">Cell membrane</keyword>
<protein>
    <submittedName>
        <fullName evidence="12">Sugar ABC transporter ATP-binding protein</fullName>
    </submittedName>
</protein>
<dbReference type="EMBL" id="JAPZLT010000003">
    <property type="protein sequence ID" value="MCZ7909092.1"/>
    <property type="molecule type" value="Genomic_DNA"/>
</dbReference>
<keyword evidence="3" id="KW-0813">Transport</keyword>
<comment type="caution">
    <text evidence="12">The sequence shown here is derived from an EMBL/GenBank/DDBJ whole genome shotgun (WGS) entry which is preliminary data.</text>
</comment>
<name>A0A9X3HK78_9HYPH</name>
<keyword evidence="5" id="KW-0762">Sugar transport</keyword>
<evidence type="ECO:0000256" key="1">
    <source>
        <dbReference type="ARBA" id="ARBA00004202"/>
    </source>
</evidence>
<comment type="subcellular location">
    <subcellularLocation>
        <location evidence="1">Cell membrane</location>
        <topology evidence="1">Peripheral membrane protein</topology>
    </subcellularLocation>
</comment>
<dbReference type="InterPro" id="IPR027417">
    <property type="entry name" value="P-loop_NTPase"/>
</dbReference>
<dbReference type="InterPro" id="IPR003593">
    <property type="entry name" value="AAA+_ATPase"/>
</dbReference>
<reference evidence="12" key="1">
    <citation type="submission" date="2022-12" db="EMBL/GenBank/DDBJ databases">
        <title>Draft genome sequences of 22 rhizogenic Agrobacterium biovar 1 strains, the causative agent of hairy root disease.</title>
        <authorList>
            <person name="Kim N."/>
            <person name="Vargas P."/>
            <person name="Rediers H."/>
        </authorList>
    </citation>
    <scope>NUCLEOTIDE SEQUENCE</scope>
    <source>
        <strain evidence="12">ST07.17.026</strain>
    </source>
</reference>
<feature type="domain" description="ABC transporter" evidence="11">
    <location>
        <begin position="255"/>
        <end position="497"/>
    </location>
</feature>
<dbReference type="Gene3D" id="3.40.50.300">
    <property type="entry name" value="P-loop containing nucleotide triphosphate hydrolases"/>
    <property type="match status" value="2"/>
</dbReference>
<feature type="domain" description="ABC transporter" evidence="11">
    <location>
        <begin position="6"/>
        <end position="243"/>
    </location>
</feature>
<evidence type="ECO:0000313" key="13">
    <source>
        <dbReference type="Proteomes" id="UP001151309"/>
    </source>
</evidence>
<evidence type="ECO:0000256" key="3">
    <source>
        <dbReference type="ARBA" id="ARBA00022448"/>
    </source>
</evidence>
<organism evidence="12 13">
    <name type="scientific">Agrobacterium leguminum</name>
    <dbReference type="NCBI Taxonomy" id="2792015"/>
    <lineage>
        <taxon>Bacteria</taxon>
        <taxon>Pseudomonadati</taxon>
        <taxon>Pseudomonadota</taxon>
        <taxon>Alphaproteobacteria</taxon>
        <taxon>Hyphomicrobiales</taxon>
        <taxon>Rhizobiaceae</taxon>
        <taxon>Rhizobium/Agrobacterium group</taxon>
        <taxon>Agrobacterium</taxon>
    </lineage>
</organism>
<dbReference type="CDD" id="cd03216">
    <property type="entry name" value="ABC_Carb_Monos_I"/>
    <property type="match status" value="1"/>
</dbReference>
<proteinExistence type="inferred from homology"/>
<evidence type="ECO:0000256" key="2">
    <source>
        <dbReference type="ARBA" id="ARBA00005417"/>
    </source>
</evidence>
<keyword evidence="8 12" id="KW-0067">ATP-binding</keyword>
<dbReference type="InterPro" id="IPR050107">
    <property type="entry name" value="ABC_carbohydrate_import_ATPase"/>
</dbReference>
<dbReference type="PROSITE" id="PS00211">
    <property type="entry name" value="ABC_TRANSPORTER_1"/>
    <property type="match status" value="1"/>
</dbReference>
<evidence type="ECO:0000256" key="10">
    <source>
        <dbReference type="ARBA" id="ARBA00023136"/>
    </source>
</evidence>
<evidence type="ECO:0000256" key="4">
    <source>
        <dbReference type="ARBA" id="ARBA00022475"/>
    </source>
</evidence>
<dbReference type="AlphaFoldDB" id="A0A9X3HK78"/>
<keyword evidence="7" id="KW-0547">Nucleotide-binding</keyword>
<gene>
    <name evidence="12" type="ORF">O9X94_07210</name>
</gene>
<evidence type="ECO:0000256" key="9">
    <source>
        <dbReference type="ARBA" id="ARBA00022967"/>
    </source>
</evidence>
<dbReference type="GO" id="GO:0005886">
    <property type="term" value="C:plasma membrane"/>
    <property type="evidence" value="ECO:0007669"/>
    <property type="project" value="UniProtKB-SubCell"/>
</dbReference>
<dbReference type="FunFam" id="3.40.50.300:FF:000127">
    <property type="entry name" value="Ribose import ATP-binding protein RbsA"/>
    <property type="match status" value="1"/>
</dbReference>
<dbReference type="InterPro" id="IPR003439">
    <property type="entry name" value="ABC_transporter-like_ATP-bd"/>
</dbReference>
<dbReference type="InterPro" id="IPR017871">
    <property type="entry name" value="ABC_transporter-like_CS"/>
</dbReference>
<keyword evidence="13" id="KW-1185">Reference proteome</keyword>
<dbReference type="Proteomes" id="UP001151309">
    <property type="component" value="Unassembled WGS sequence"/>
</dbReference>
<dbReference type="SMART" id="SM00382">
    <property type="entry name" value="AAA"/>
    <property type="match status" value="2"/>
</dbReference>
<dbReference type="Pfam" id="PF00005">
    <property type="entry name" value="ABC_tran"/>
    <property type="match status" value="2"/>
</dbReference>
<dbReference type="PANTHER" id="PTHR43790:SF3">
    <property type="entry name" value="D-ALLOSE IMPORT ATP-BINDING PROTEIN ALSA-RELATED"/>
    <property type="match status" value="1"/>
</dbReference>
<evidence type="ECO:0000259" key="11">
    <source>
        <dbReference type="PROSITE" id="PS50893"/>
    </source>
</evidence>
<evidence type="ECO:0000313" key="12">
    <source>
        <dbReference type="EMBL" id="MCZ7909092.1"/>
    </source>
</evidence>
<evidence type="ECO:0000256" key="7">
    <source>
        <dbReference type="ARBA" id="ARBA00022741"/>
    </source>
</evidence>
<dbReference type="RefSeq" id="WP_269830982.1">
    <property type="nucleotide sequence ID" value="NZ_JAPZLT010000003.1"/>
</dbReference>
<comment type="similarity">
    <text evidence="2">Belongs to the ABC transporter superfamily.</text>
</comment>
<dbReference type="GO" id="GO:0005524">
    <property type="term" value="F:ATP binding"/>
    <property type="evidence" value="ECO:0007669"/>
    <property type="project" value="UniProtKB-KW"/>
</dbReference>
<dbReference type="PROSITE" id="PS50893">
    <property type="entry name" value="ABC_TRANSPORTER_2"/>
    <property type="match status" value="2"/>
</dbReference>
<evidence type="ECO:0000256" key="5">
    <source>
        <dbReference type="ARBA" id="ARBA00022597"/>
    </source>
</evidence>
<dbReference type="PANTHER" id="PTHR43790">
    <property type="entry name" value="CARBOHYDRATE TRANSPORT ATP-BINDING PROTEIN MG119-RELATED"/>
    <property type="match status" value="1"/>
</dbReference>
<keyword evidence="10" id="KW-0472">Membrane</keyword>
<keyword evidence="9" id="KW-1278">Translocase</keyword>
<dbReference type="SUPFAM" id="SSF52540">
    <property type="entry name" value="P-loop containing nucleoside triphosphate hydrolases"/>
    <property type="match status" value="2"/>
</dbReference>
<dbReference type="CDD" id="cd03215">
    <property type="entry name" value="ABC_Carb_Monos_II"/>
    <property type="match status" value="1"/>
</dbReference>
<keyword evidence="6" id="KW-0677">Repeat</keyword>
<dbReference type="GO" id="GO:0016887">
    <property type="term" value="F:ATP hydrolysis activity"/>
    <property type="evidence" value="ECO:0007669"/>
    <property type="project" value="InterPro"/>
</dbReference>
<evidence type="ECO:0000256" key="6">
    <source>
        <dbReference type="ARBA" id="ARBA00022737"/>
    </source>
</evidence>
<evidence type="ECO:0000256" key="8">
    <source>
        <dbReference type="ARBA" id="ARBA00022840"/>
    </source>
</evidence>
<accession>A0A9X3HK78</accession>
<sequence>MMQPIVQLTGLRKSFGGVKALKDVNLDIHPGEVHALMGENGAGKSTLIKILSGLYTQDEGTITVNGEAVNFSSTRDANAAGIATVYQELLLFPELTVAENIFLGNYPRKAGGVINWAAVRSGSRSLLETLDAHDLDVDEKVANLSVAQRQCVEIAKALSKDAKVLIMDEPTASLVESDVQRLLDIVRQLRARGVGILYVSHRMPEIFAVCDRVTVLRDGAYVATKNINDVDEATLVSLMVGRPIEKLFPKVDVPIGQPVLEVTSLNHGKRVRDISFAVRQGEILGIAGLVGSGRTELALTLFGMTPAISGEIRLDGKTVTMTSPAQARNLGIAYVPEDRGSQGLIKSMAIRKNVTMATLDRISNGIFIRAAAEMSRATEAIKRFGVRCRDADQPIGQLSGGNQQKVVIAKWLEIKPRVLILDEPTRGVDVGAKSEIHAIMGELAREGVAIIMISSELPEVLGMSDRVMVMAEGRVTEILERSEATPERVGAAMTAHRREEKTL</sequence>